<protein>
    <submittedName>
        <fullName evidence="1">Uncharacterized protein</fullName>
    </submittedName>
</protein>
<evidence type="ECO:0000313" key="1">
    <source>
        <dbReference type="EMBL" id="MCB5620820.1"/>
    </source>
</evidence>
<gene>
    <name evidence="1" type="ORF">LIQ08_16955</name>
</gene>
<reference evidence="1" key="1">
    <citation type="submission" date="2021-10" db="EMBL/GenBank/DDBJ databases">
        <title>Collection of gut derived symbiotic bacterial strains cultured from healthy donors.</title>
        <authorList>
            <person name="Lin H."/>
            <person name="Littmann E."/>
            <person name="Claire K."/>
            <person name="Pamer E."/>
        </authorList>
    </citation>
    <scope>NUCLEOTIDE SEQUENCE</scope>
    <source>
        <strain evidence="1">MSK.23.18</strain>
    </source>
</reference>
<dbReference type="RefSeq" id="WP_173867675.1">
    <property type="nucleotide sequence ID" value="NZ_JAAIQY010000037.1"/>
</dbReference>
<name>A0AAJ1B8E2_MEDGN</name>
<organism evidence="1 2">
    <name type="scientific">Mediterraneibacter gnavus</name>
    <name type="common">Ruminococcus gnavus</name>
    <dbReference type="NCBI Taxonomy" id="33038"/>
    <lineage>
        <taxon>Bacteria</taxon>
        <taxon>Bacillati</taxon>
        <taxon>Bacillota</taxon>
        <taxon>Clostridia</taxon>
        <taxon>Lachnospirales</taxon>
        <taxon>Lachnospiraceae</taxon>
        <taxon>Mediterraneibacter</taxon>
    </lineage>
</organism>
<dbReference type="Proteomes" id="UP001297370">
    <property type="component" value="Unassembled WGS sequence"/>
</dbReference>
<proteinExistence type="predicted"/>
<sequence>MFRLYSNPDYILFMGCKIESACFSRWFWYLTGSFAKPADSIVKTAGRNPIFMTPGSIGKTALPSGCHQFQPFIQGTAWSMFTIHNETSNCSKNLLPIKMME</sequence>
<dbReference type="AlphaFoldDB" id="A0AAJ1B8E2"/>
<accession>A0AAJ1B8E2</accession>
<dbReference type="EMBL" id="JAJBOM010000036">
    <property type="protein sequence ID" value="MCB5620820.1"/>
    <property type="molecule type" value="Genomic_DNA"/>
</dbReference>
<comment type="caution">
    <text evidence="1">The sequence shown here is derived from an EMBL/GenBank/DDBJ whole genome shotgun (WGS) entry which is preliminary data.</text>
</comment>
<evidence type="ECO:0000313" key="2">
    <source>
        <dbReference type="Proteomes" id="UP001297370"/>
    </source>
</evidence>